<name>E7QUX0_HALPU</name>
<reference evidence="2" key="3">
    <citation type="submission" date="2016-11" db="EMBL/GenBank/DDBJ databases">
        <authorList>
            <person name="Jaros S."/>
            <person name="Januszkiewicz K."/>
            <person name="Wedrychowicz H."/>
        </authorList>
    </citation>
    <scope>NUCLEOTIDE SEQUENCE [LARGE SCALE GENOMIC DNA]</scope>
    <source>
        <strain evidence="2">DX253</strain>
    </source>
</reference>
<evidence type="ECO:0000313" key="2">
    <source>
        <dbReference type="EMBL" id="SHJ94294.1"/>
    </source>
</evidence>
<evidence type="ECO:0000313" key="1">
    <source>
        <dbReference type="EMBL" id="EFW91777.1"/>
    </source>
</evidence>
<dbReference type="AlphaFoldDB" id="E7QUX0"/>
<gene>
    <name evidence="2" type="ORF">SAMN05444342_0026</name>
    <name evidence="1" type="ORF">ZOD2009_13027</name>
</gene>
<dbReference type="EMBL" id="FRAN01000001">
    <property type="protein sequence ID" value="SHJ94294.1"/>
    <property type="molecule type" value="Genomic_DNA"/>
</dbReference>
<protein>
    <submittedName>
        <fullName evidence="1">Phenazine biosynthesis protein PhzF family</fullName>
    </submittedName>
    <submittedName>
        <fullName evidence="2">Trans-2,3-dihydro-3-hydroxyanthranilate isomerase</fullName>
    </submittedName>
</protein>
<dbReference type="Gene3D" id="3.10.310.10">
    <property type="entry name" value="Diaminopimelate Epimerase, Chain A, domain 1"/>
    <property type="match status" value="2"/>
</dbReference>
<dbReference type="PATRIC" id="fig|797209.4.peg.2563"/>
<dbReference type="PIRSF" id="PIRSF016184">
    <property type="entry name" value="PhzC_PhzF"/>
    <property type="match status" value="1"/>
</dbReference>
<dbReference type="STRING" id="797209.GCA_000376445_00910"/>
<accession>E7QUX0</accession>
<dbReference type="eggNOG" id="arCOG02256">
    <property type="taxonomic scope" value="Archaea"/>
</dbReference>
<evidence type="ECO:0000313" key="4">
    <source>
        <dbReference type="Proteomes" id="UP000184203"/>
    </source>
</evidence>
<sequence>MSDDLPTPFHIVDVFSRGRYTGNQLAVVRHADRLSPDEMQRIAREIDYSETAFVTDDSPTGDGYGVRMFTPEAEVPFAGHATLGTAAVIRDVIADGDPDAVTLSLPDGPVTVTTDRDGDGTVFWLEPRRVSFRDTLDPGIAADVVGVAHDDIAPSLPCQVVSTGLPQLLLPLRSLDTVRRAATNREPYYEHVVERLGVNAVLVFATETCDPENDLHVRVFVESQGIPEDPATGSANTSLAGYCLRERASCAAVRFTAEQGYEMDRPSTLYLRAERTDDGIVSRVGGRVSNVADGRLL</sequence>
<dbReference type="Proteomes" id="UP000184203">
    <property type="component" value="Unassembled WGS sequence"/>
</dbReference>
<evidence type="ECO:0000313" key="3">
    <source>
        <dbReference type="Proteomes" id="UP000003751"/>
    </source>
</evidence>
<dbReference type="OrthoDB" id="105902at2157"/>
<dbReference type="EMBL" id="AEMG01000012">
    <property type="protein sequence ID" value="EFW91777.1"/>
    <property type="molecule type" value="Genomic_DNA"/>
</dbReference>
<reference evidence="1 3" key="1">
    <citation type="journal article" date="2014" name="ISME J.">
        <title>Trehalose/2-sulfotrehalose biosynthesis and glycine-betaine uptake are widely spread mechanisms for osmoadaptation in the Halobacteriales.</title>
        <authorList>
            <person name="Youssef N.H."/>
            <person name="Savage-Ashlock K.N."/>
            <person name="McCully A.L."/>
            <person name="Luedtke B."/>
            <person name="Shaw E.I."/>
            <person name="Hoff W.D."/>
            <person name="Elshahed M.S."/>
        </authorList>
    </citation>
    <scope>NUCLEOTIDE SEQUENCE [LARGE SCALE GENOMIC DNA]</scope>
    <source>
        <strain evidence="1 3">DX253</strain>
    </source>
</reference>
<keyword evidence="4" id="KW-1185">Reference proteome</keyword>
<dbReference type="Pfam" id="PF02567">
    <property type="entry name" value="PhzC-PhzF"/>
    <property type="match status" value="1"/>
</dbReference>
<organism evidence="1 3">
    <name type="scientific">Haladaptatus paucihalophilus DX253</name>
    <dbReference type="NCBI Taxonomy" id="797209"/>
    <lineage>
        <taxon>Archaea</taxon>
        <taxon>Methanobacteriati</taxon>
        <taxon>Methanobacteriota</taxon>
        <taxon>Stenosarchaea group</taxon>
        <taxon>Halobacteria</taxon>
        <taxon>Halobacteriales</taxon>
        <taxon>Haladaptataceae</taxon>
        <taxon>Haladaptatus</taxon>
    </lineage>
</organism>
<dbReference type="PANTHER" id="PTHR13774:SF32">
    <property type="entry name" value="ANTISENSE-ENHANCING SEQUENCE 1"/>
    <property type="match status" value="1"/>
</dbReference>
<dbReference type="RefSeq" id="WP_007980465.1">
    <property type="nucleotide sequence ID" value="NZ_AEMG01000012.1"/>
</dbReference>
<proteinExistence type="predicted"/>
<dbReference type="NCBIfam" id="TIGR00654">
    <property type="entry name" value="PhzF_family"/>
    <property type="match status" value="1"/>
</dbReference>
<reference evidence="4" key="2">
    <citation type="submission" date="2016-11" db="EMBL/GenBank/DDBJ databases">
        <authorList>
            <person name="Varghese N."/>
            <person name="Submissions S."/>
        </authorList>
    </citation>
    <scope>NUCLEOTIDE SEQUENCE [LARGE SCALE GENOMIC DNA]</scope>
    <source>
        <strain evidence="4">DX253</strain>
    </source>
</reference>
<dbReference type="GO" id="GO:0016853">
    <property type="term" value="F:isomerase activity"/>
    <property type="evidence" value="ECO:0007669"/>
    <property type="project" value="UniProtKB-KW"/>
</dbReference>
<dbReference type="InterPro" id="IPR003719">
    <property type="entry name" value="Phenazine_PhzF-like"/>
</dbReference>
<dbReference type="Proteomes" id="UP000003751">
    <property type="component" value="Unassembled WGS sequence"/>
</dbReference>
<dbReference type="GO" id="GO:0005737">
    <property type="term" value="C:cytoplasm"/>
    <property type="evidence" value="ECO:0007669"/>
    <property type="project" value="TreeGrafter"/>
</dbReference>
<dbReference type="SUPFAM" id="SSF54506">
    <property type="entry name" value="Diaminopimelate epimerase-like"/>
    <property type="match status" value="1"/>
</dbReference>
<keyword evidence="2" id="KW-0413">Isomerase</keyword>
<dbReference type="PANTHER" id="PTHR13774">
    <property type="entry name" value="PHENAZINE BIOSYNTHESIS PROTEIN"/>
    <property type="match status" value="1"/>
</dbReference>